<evidence type="ECO:0000313" key="3">
    <source>
        <dbReference type="Proteomes" id="UP000571554"/>
    </source>
</evidence>
<dbReference type="RefSeq" id="WP_260175508.1">
    <property type="nucleotide sequence ID" value="NZ_JACHBW010000029.1"/>
</dbReference>
<organism evidence="2 3">
    <name type="scientific">Paraburkholderia bannensis</name>
    <dbReference type="NCBI Taxonomy" id="765414"/>
    <lineage>
        <taxon>Bacteria</taxon>
        <taxon>Pseudomonadati</taxon>
        <taxon>Pseudomonadota</taxon>
        <taxon>Betaproteobacteria</taxon>
        <taxon>Burkholderiales</taxon>
        <taxon>Burkholderiaceae</taxon>
        <taxon>Paraburkholderia</taxon>
    </lineage>
</organism>
<comment type="caution">
    <text evidence="2">The sequence shown here is derived from an EMBL/GenBank/DDBJ whole genome shotgun (WGS) entry which is preliminary data.</text>
</comment>
<sequence length="182" mass="20362">MMLLMGDSGLRREEAAGARRECLQPYPADDGLEVWAMTVLGKRSRERTVPVSAETVRALRVHWLDRGDDFDAPSVTGPLIAPLVIPNTAAARCKHDVAIRMPYESNHLYRLVEWLRTRLLAELDALSPATHAQLAQITSQALRHTFGTWPPPMTNRSMSSSGCWAIAQYRPRRSTFRPRSGG</sequence>
<accession>A0A7W9U405</accession>
<dbReference type="GO" id="GO:0003677">
    <property type="term" value="F:DNA binding"/>
    <property type="evidence" value="ECO:0007669"/>
    <property type="project" value="InterPro"/>
</dbReference>
<keyword evidence="3" id="KW-1185">Reference proteome</keyword>
<reference evidence="2 3" key="1">
    <citation type="submission" date="2020-08" db="EMBL/GenBank/DDBJ databases">
        <title>Above-ground endophytic microbial communities from plants in different locations in the United States.</title>
        <authorList>
            <person name="Frank C."/>
        </authorList>
    </citation>
    <scope>NUCLEOTIDE SEQUENCE [LARGE SCALE GENOMIC DNA]</scope>
    <source>
        <strain evidence="2 3">WP4_2_2</strain>
    </source>
</reference>
<dbReference type="InterPro" id="IPR013762">
    <property type="entry name" value="Integrase-like_cat_sf"/>
</dbReference>
<dbReference type="AlphaFoldDB" id="A0A7W9U405"/>
<dbReference type="GO" id="GO:0015074">
    <property type="term" value="P:DNA integration"/>
    <property type="evidence" value="ECO:0007669"/>
    <property type="project" value="InterPro"/>
</dbReference>
<evidence type="ECO:0000313" key="2">
    <source>
        <dbReference type="EMBL" id="MBB6106594.1"/>
    </source>
</evidence>
<gene>
    <name evidence="2" type="ORF">F4827_006470</name>
</gene>
<protein>
    <submittedName>
        <fullName evidence="2">Integrase</fullName>
    </submittedName>
</protein>
<proteinExistence type="predicted"/>
<evidence type="ECO:0000256" key="1">
    <source>
        <dbReference type="ARBA" id="ARBA00023172"/>
    </source>
</evidence>
<dbReference type="Proteomes" id="UP000571554">
    <property type="component" value="Unassembled WGS sequence"/>
</dbReference>
<dbReference type="SUPFAM" id="SSF56349">
    <property type="entry name" value="DNA breaking-rejoining enzymes"/>
    <property type="match status" value="1"/>
</dbReference>
<dbReference type="InterPro" id="IPR011010">
    <property type="entry name" value="DNA_brk_join_enz"/>
</dbReference>
<dbReference type="EMBL" id="JACHBW010000029">
    <property type="protein sequence ID" value="MBB6106594.1"/>
    <property type="molecule type" value="Genomic_DNA"/>
</dbReference>
<dbReference type="GO" id="GO:0006310">
    <property type="term" value="P:DNA recombination"/>
    <property type="evidence" value="ECO:0007669"/>
    <property type="project" value="UniProtKB-KW"/>
</dbReference>
<keyword evidence="1" id="KW-0233">DNA recombination</keyword>
<dbReference type="Gene3D" id="1.10.443.10">
    <property type="entry name" value="Intergrase catalytic core"/>
    <property type="match status" value="1"/>
</dbReference>
<name>A0A7W9U405_9BURK</name>